<dbReference type="PROSITE" id="PS50222">
    <property type="entry name" value="EF_HAND_2"/>
    <property type="match status" value="1"/>
</dbReference>
<keyword evidence="3" id="KW-0472">Membrane</keyword>
<proteinExistence type="predicted"/>
<feature type="transmembrane region" description="Helical" evidence="3">
    <location>
        <begin position="35"/>
        <end position="68"/>
    </location>
</feature>
<keyword evidence="3" id="KW-0812">Transmembrane</keyword>
<evidence type="ECO:0000313" key="5">
    <source>
        <dbReference type="EMBL" id="CAD8833235.1"/>
    </source>
</evidence>
<evidence type="ECO:0000256" key="2">
    <source>
        <dbReference type="SAM" id="Coils"/>
    </source>
</evidence>
<reference evidence="5" key="1">
    <citation type="submission" date="2021-01" db="EMBL/GenBank/DDBJ databases">
        <authorList>
            <person name="Corre E."/>
            <person name="Pelletier E."/>
            <person name="Niang G."/>
            <person name="Scheremetjew M."/>
            <person name="Finn R."/>
            <person name="Kale V."/>
            <person name="Holt S."/>
            <person name="Cochrane G."/>
            <person name="Meng A."/>
            <person name="Brown T."/>
            <person name="Cohen L."/>
        </authorList>
    </citation>
    <scope>NUCLEOTIDE SEQUENCE</scope>
</reference>
<dbReference type="InterPro" id="IPR011992">
    <property type="entry name" value="EF-hand-dom_pair"/>
</dbReference>
<feature type="coiled-coil region" evidence="2">
    <location>
        <begin position="74"/>
        <end position="122"/>
    </location>
</feature>
<keyword evidence="1" id="KW-0106">Calcium</keyword>
<feature type="domain" description="EF-hand" evidence="4">
    <location>
        <begin position="227"/>
        <end position="253"/>
    </location>
</feature>
<dbReference type="Pfam" id="PF13202">
    <property type="entry name" value="EF-hand_5"/>
    <property type="match status" value="1"/>
</dbReference>
<dbReference type="Gene3D" id="1.10.238.10">
    <property type="entry name" value="EF-hand"/>
    <property type="match status" value="1"/>
</dbReference>
<dbReference type="PROSITE" id="PS00018">
    <property type="entry name" value="EF_HAND_1"/>
    <property type="match status" value="1"/>
</dbReference>
<keyword evidence="2" id="KW-0175">Coiled coil</keyword>
<protein>
    <recommendedName>
        <fullName evidence="4">EF-hand domain-containing protein</fullName>
    </recommendedName>
</protein>
<evidence type="ECO:0000259" key="4">
    <source>
        <dbReference type="PROSITE" id="PS50222"/>
    </source>
</evidence>
<organism evidence="5">
    <name type="scientific">Noctiluca scintillans</name>
    <name type="common">Sea sparkle</name>
    <name type="synonym">Red tide dinoflagellate</name>
    <dbReference type="NCBI Taxonomy" id="2966"/>
    <lineage>
        <taxon>Eukaryota</taxon>
        <taxon>Sar</taxon>
        <taxon>Alveolata</taxon>
        <taxon>Dinophyceae</taxon>
        <taxon>Noctilucales</taxon>
        <taxon>Noctilucaceae</taxon>
        <taxon>Noctiluca</taxon>
    </lineage>
</organism>
<dbReference type="AlphaFoldDB" id="A0A7S0ZUR1"/>
<dbReference type="SUPFAM" id="SSF47473">
    <property type="entry name" value="EF-hand"/>
    <property type="match status" value="1"/>
</dbReference>
<name>A0A7S0ZUR1_NOCSC</name>
<sequence length="269" mass="30110">MDEPLVPTQVVGALSMKAKFEKKTGCHDPFEPLLVLLLLICLVLSLLDVFAVFIFASWVPTLLLCFAVMRVHSLGSLKEQVDRFEKENNTFRKTNEDLKMNVDHMSAENAQLQSSNERLSQSIAGLDEVRTSLEAFAAKTGNDIGQVMTSLQSSIQEQRSIQRNAQDIQERTKRLALQQQKSMLMNLFFQFQNEDDEKGLCKDEFDTLIDMLPAEANNQMRNTIRNFAAFDTNHDGKVSVKEFKACLLDCANAILGGNGGSNQGPMTEP</sequence>
<gene>
    <name evidence="5" type="ORF">NSCI0253_LOCUS7583</name>
</gene>
<accession>A0A7S0ZUR1</accession>
<dbReference type="GO" id="GO:0005509">
    <property type="term" value="F:calcium ion binding"/>
    <property type="evidence" value="ECO:0007669"/>
    <property type="project" value="InterPro"/>
</dbReference>
<evidence type="ECO:0000256" key="3">
    <source>
        <dbReference type="SAM" id="Phobius"/>
    </source>
</evidence>
<dbReference type="EMBL" id="HBFQ01010826">
    <property type="protein sequence ID" value="CAD8833235.1"/>
    <property type="molecule type" value="Transcribed_RNA"/>
</dbReference>
<keyword evidence="3" id="KW-1133">Transmembrane helix</keyword>
<evidence type="ECO:0000256" key="1">
    <source>
        <dbReference type="ARBA" id="ARBA00022837"/>
    </source>
</evidence>
<dbReference type="InterPro" id="IPR002048">
    <property type="entry name" value="EF_hand_dom"/>
</dbReference>
<dbReference type="InterPro" id="IPR018247">
    <property type="entry name" value="EF_Hand_1_Ca_BS"/>
</dbReference>